<dbReference type="NCBIfam" id="NF033516">
    <property type="entry name" value="transpos_IS3"/>
    <property type="match status" value="1"/>
</dbReference>
<keyword evidence="3" id="KW-1185">Reference proteome</keyword>
<dbReference type="Proteomes" id="UP001556709">
    <property type="component" value="Unassembled WGS sequence"/>
</dbReference>
<dbReference type="PROSITE" id="PS50994">
    <property type="entry name" value="INTEGRASE"/>
    <property type="match status" value="1"/>
</dbReference>
<dbReference type="Gene3D" id="3.30.420.10">
    <property type="entry name" value="Ribonuclease H-like superfamily/Ribonuclease H"/>
    <property type="match status" value="1"/>
</dbReference>
<dbReference type="Pfam" id="PF13276">
    <property type="entry name" value="HTH_21"/>
    <property type="match status" value="1"/>
</dbReference>
<dbReference type="SUPFAM" id="SSF53098">
    <property type="entry name" value="Ribonuclease H-like"/>
    <property type="match status" value="1"/>
</dbReference>
<dbReference type="InterPro" id="IPR036397">
    <property type="entry name" value="RNaseH_sf"/>
</dbReference>
<dbReference type="SUPFAM" id="SSF48295">
    <property type="entry name" value="TrpR-like"/>
    <property type="match status" value="1"/>
</dbReference>
<organism evidence="2 3">
    <name type="scientific">Spiribacter pallidus</name>
    <dbReference type="NCBI Taxonomy" id="1987936"/>
    <lineage>
        <taxon>Bacteria</taxon>
        <taxon>Pseudomonadati</taxon>
        <taxon>Pseudomonadota</taxon>
        <taxon>Gammaproteobacteria</taxon>
        <taxon>Chromatiales</taxon>
        <taxon>Ectothiorhodospiraceae</taxon>
        <taxon>Spiribacter</taxon>
    </lineage>
</organism>
<dbReference type="InterPro" id="IPR048020">
    <property type="entry name" value="Transpos_IS3"/>
</dbReference>
<evidence type="ECO:0000313" key="2">
    <source>
        <dbReference type="EMBL" id="MEX0469957.1"/>
    </source>
</evidence>
<dbReference type="InterPro" id="IPR055247">
    <property type="entry name" value="InsJ-like_HTH"/>
</dbReference>
<sequence>MTRGRGKRLSPDFKARVALEAAKGHKTASEIAQEFQVHPTQISQWKRQLLDNVPELFESTAARARRTPSAEEVAAPLYEEIGRLKVELDFLKKKSSPAQGVGRWLIETEHTELSIRRQCELIGLPRSQYYYAPASETPENLALMRQIDKQYLRTPFFGSRQMTHWLQRQGYRVNRKRIQRLMRLMALQAIAPGPHTSRPHPAHAVYPYRLRGLAIEHSCQVWCADITYIPMRRGFMYLMAVLDWFSRYVVSWRLSNTLDTGFCVEALDAALDQGQPLIFNTDQGAQFTSTEWIERLKAWDILISMDGRGRALDNVFVERLWRTLKYEDIYLRGYDSPTALERGLGSYIDFYNTERPHTALDQRTPAEVHWDHMPET</sequence>
<evidence type="ECO:0000259" key="1">
    <source>
        <dbReference type="PROSITE" id="PS50994"/>
    </source>
</evidence>
<dbReference type="InterPro" id="IPR012337">
    <property type="entry name" value="RNaseH-like_sf"/>
</dbReference>
<accession>A0ABV3TE71</accession>
<reference evidence="2 3" key="1">
    <citation type="submission" date="2024-02" db="EMBL/GenBank/DDBJ databases">
        <title>New especies of Spiribacter isolated from saline water.</title>
        <authorList>
            <person name="Leon M.J."/>
            <person name="De La Haba R."/>
            <person name="Sanchez-Porro C."/>
            <person name="Ventosa A."/>
        </authorList>
    </citation>
    <scope>NUCLEOTIDE SEQUENCE [LARGE SCALE GENOMIC DNA]</scope>
    <source>
        <strain evidence="3">ag22IC6-390</strain>
    </source>
</reference>
<feature type="domain" description="Integrase catalytic" evidence="1">
    <location>
        <begin position="203"/>
        <end position="373"/>
    </location>
</feature>
<dbReference type="InterPro" id="IPR001584">
    <property type="entry name" value="Integrase_cat-core"/>
</dbReference>
<evidence type="ECO:0000313" key="3">
    <source>
        <dbReference type="Proteomes" id="UP001556709"/>
    </source>
</evidence>
<dbReference type="InterPro" id="IPR050900">
    <property type="entry name" value="Transposase_IS3/IS150/IS904"/>
</dbReference>
<dbReference type="Pfam" id="PF13518">
    <property type="entry name" value="HTH_28"/>
    <property type="match status" value="1"/>
</dbReference>
<dbReference type="PANTHER" id="PTHR46889">
    <property type="entry name" value="TRANSPOSASE INSF FOR INSERTION SEQUENCE IS3B-RELATED"/>
    <property type="match status" value="1"/>
</dbReference>
<gene>
    <name evidence="2" type="ORF">V6X73_09480</name>
</gene>
<dbReference type="EMBL" id="JBAKFM010000007">
    <property type="protein sequence ID" value="MEX0469957.1"/>
    <property type="molecule type" value="Genomic_DNA"/>
</dbReference>
<dbReference type="Pfam" id="PF00665">
    <property type="entry name" value="rve"/>
    <property type="match status" value="1"/>
</dbReference>
<protein>
    <submittedName>
        <fullName evidence="2">IS3 family transposase</fullName>
    </submittedName>
</protein>
<proteinExistence type="predicted"/>
<dbReference type="PANTHER" id="PTHR46889:SF7">
    <property type="entry name" value="TRANSPOSASE FOR INSERTION SEQUENCE ELEMENT IS904"/>
    <property type="match status" value="1"/>
</dbReference>
<comment type="caution">
    <text evidence="2">The sequence shown here is derived from an EMBL/GenBank/DDBJ whole genome shotgun (WGS) entry which is preliminary data.</text>
</comment>
<dbReference type="InterPro" id="IPR010921">
    <property type="entry name" value="Trp_repressor/repl_initiator"/>
</dbReference>
<dbReference type="InterPro" id="IPR025948">
    <property type="entry name" value="HTH-like_dom"/>
</dbReference>
<name>A0ABV3TE71_9GAMM</name>